<dbReference type="GO" id="GO:0043252">
    <property type="term" value="P:sodium-independent organic anion transport"/>
    <property type="evidence" value="ECO:0007669"/>
    <property type="project" value="TreeGrafter"/>
</dbReference>
<organism evidence="12 13">
    <name type="scientific">Polypedilum vanderplanki</name>
    <name type="common">Sleeping chironomid midge</name>
    <dbReference type="NCBI Taxonomy" id="319348"/>
    <lineage>
        <taxon>Eukaryota</taxon>
        <taxon>Metazoa</taxon>
        <taxon>Ecdysozoa</taxon>
        <taxon>Arthropoda</taxon>
        <taxon>Hexapoda</taxon>
        <taxon>Insecta</taxon>
        <taxon>Pterygota</taxon>
        <taxon>Neoptera</taxon>
        <taxon>Endopterygota</taxon>
        <taxon>Diptera</taxon>
        <taxon>Nematocera</taxon>
        <taxon>Chironomoidea</taxon>
        <taxon>Chironomidae</taxon>
        <taxon>Chironominae</taxon>
        <taxon>Polypedilum</taxon>
        <taxon>Polypedilum</taxon>
    </lineage>
</organism>
<evidence type="ECO:0000256" key="6">
    <source>
        <dbReference type="ARBA" id="ARBA00023136"/>
    </source>
</evidence>
<evidence type="ECO:0000256" key="9">
    <source>
        <dbReference type="SAM" id="MobiDB-lite"/>
    </source>
</evidence>
<protein>
    <recommendedName>
        <fullName evidence="8">Solute carrier organic anion transporter family member</fullName>
    </recommendedName>
</protein>
<feature type="transmembrane region" description="Helical" evidence="8">
    <location>
        <begin position="150"/>
        <end position="168"/>
    </location>
</feature>
<keyword evidence="3" id="KW-1003">Cell membrane</keyword>
<accession>A0A9J6C6Q1</accession>
<dbReference type="PANTHER" id="PTHR11388:SF100">
    <property type="entry name" value="SOLUTE CARRIER ORGANIC ANION TRANSPORTER FAMILY MEMBER 4A1"/>
    <property type="match status" value="1"/>
</dbReference>
<dbReference type="SUPFAM" id="SSF100895">
    <property type="entry name" value="Kazal-type serine protease inhibitors"/>
    <property type="match status" value="1"/>
</dbReference>
<dbReference type="InterPro" id="IPR002350">
    <property type="entry name" value="Kazal_dom"/>
</dbReference>
<proteinExistence type="inferred from homology"/>
<dbReference type="PANTHER" id="PTHR11388">
    <property type="entry name" value="ORGANIC ANION TRANSPORTER"/>
    <property type="match status" value="1"/>
</dbReference>
<feature type="domain" description="Kazal-like" evidence="11">
    <location>
        <begin position="525"/>
        <end position="580"/>
    </location>
</feature>
<dbReference type="InterPro" id="IPR036058">
    <property type="entry name" value="Kazal_dom_sf"/>
</dbReference>
<dbReference type="Pfam" id="PF07648">
    <property type="entry name" value="Kazal_2"/>
    <property type="match status" value="1"/>
</dbReference>
<feature type="transmembrane region" description="Helical" evidence="8">
    <location>
        <begin position="709"/>
        <end position="732"/>
    </location>
</feature>
<comment type="caution">
    <text evidence="12">The sequence shown here is derived from an EMBL/GenBank/DDBJ whole genome shotgun (WGS) entry which is preliminary data.</text>
</comment>
<evidence type="ECO:0000256" key="7">
    <source>
        <dbReference type="ARBA" id="ARBA00023157"/>
    </source>
</evidence>
<dbReference type="PROSITE" id="PS51465">
    <property type="entry name" value="KAZAL_2"/>
    <property type="match status" value="1"/>
</dbReference>
<keyword evidence="13" id="KW-1185">Reference proteome</keyword>
<dbReference type="GO" id="GO:0015347">
    <property type="term" value="F:sodium-independent organic anion transmembrane transporter activity"/>
    <property type="evidence" value="ECO:0007669"/>
    <property type="project" value="TreeGrafter"/>
</dbReference>
<feature type="transmembrane region" description="Helical" evidence="8">
    <location>
        <begin position="241"/>
        <end position="266"/>
    </location>
</feature>
<dbReference type="Gene3D" id="1.20.1250.20">
    <property type="entry name" value="MFS general substrate transporter like domains"/>
    <property type="match status" value="1"/>
</dbReference>
<dbReference type="EMBL" id="JADBJN010000002">
    <property type="protein sequence ID" value="KAG5677639.1"/>
    <property type="molecule type" value="Genomic_DNA"/>
</dbReference>
<keyword evidence="8" id="KW-0406">Ion transport</keyword>
<evidence type="ECO:0000259" key="11">
    <source>
        <dbReference type="PROSITE" id="PS51465"/>
    </source>
</evidence>
<dbReference type="NCBIfam" id="TIGR00805">
    <property type="entry name" value="oat"/>
    <property type="match status" value="1"/>
</dbReference>
<dbReference type="CDD" id="cd17403">
    <property type="entry name" value="MFS_SLCO4_OATP4"/>
    <property type="match status" value="1"/>
</dbReference>
<dbReference type="GO" id="GO:0016323">
    <property type="term" value="C:basolateral plasma membrane"/>
    <property type="evidence" value="ECO:0007669"/>
    <property type="project" value="TreeGrafter"/>
</dbReference>
<reference evidence="12" key="1">
    <citation type="submission" date="2021-03" db="EMBL/GenBank/DDBJ databases">
        <title>Chromosome level genome of the anhydrobiotic midge Polypedilum vanderplanki.</title>
        <authorList>
            <person name="Yoshida Y."/>
            <person name="Kikawada T."/>
            <person name="Gusev O."/>
        </authorList>
    </citation>
    <scope>NUCLEOTIDE SEQUENCE</scope>
    <source>
        <strain evidence="12">NIAS01</strain>
        <tissue evidence="12">Whole body or cell culture</tissue>
    </source>
</reference>
<evidence type="ECO:0000313" key="13">
    <source>
        <dbReference type="Proteomes" id="UP001107558"/>
    </source>
</evidence>
<feature type="region of interest" description="Disordered" evidence="9">
    <location>
        <begin position="26"/>
        <end position="47"/>
    </location>
</feature>
<feature type="transmembrane region" description="Helical" evidence="8">
    <location>
        <begin position="394"/>
        <end position="416"/>
    </location>
</feature>
<name>A0A9J6C6Q1_POLVA</name>
<dbReference type="OrthoDB" id="5062115at2759"/>
<keyword evidence="8" id="KW-0813">Transport</keyword>
<keyword evidence="6 8" id="KW-0472">Membrane</keyword>
<evidence type="ECO:0000256" key="5">
    <source>
        <dbReference type="ARBA" id="ARBA00022989"/>
    </source>
</evidence>
<evidence type="ECO:0000256" key="2">
    <source>
        <dbReference type="ARBA" id="ARBA00009657"/>
    </source>
</evidence>
<feature type="transmembrane region" description="Helical" evidence="8">
    <location>
        <begin position="428"/>
        <end position="453"/>
    </location>
</feature>
<evidence type="ECO:0000256" key="1">
    <source>
        <dbReference type="ARBA" id="ARBA00004651"/>
    </source>
</evidence>
<feature type="transmembrane region" description="Helical" evidence="8">
    <location>
        <begin position="110"/>
        <end position="130"/>
    </location>
</feature>
<keyword evidence="4 8" id="KW-0812">Transmembrane</keyword>
<keyword evidence="5 8" id="KW-1133">Transmembrane helix</keyword>
<comment type="caution">
    <text evidence="8">Lacks conserved residue(s) required for the propagation of feature annotation.</text>
</comment>
<feature type="domain" description="Major facilitator superfamily (MFS) profile" evidence="10">
    <location>
        <begin position="111"/>
        <end position="732"/>
    </location>
</feature>
<evidence type="ECO:0000256" key="4">
    <source>
        <dbReference type="ARBA" id="ARBA00022692"/>
    </source>
</evidence>
<feature type="transmembrane region" description="Helical" evidence="8">
    <location>
        <begin position="465"/>
        <end position="485"/>
    </location>
</feature>
<feature type="transmembrane region" description="Helical" evidence="8">
    <location>
        <begin position="180"/>
        <end position="201"/>
    </location>
</feature>
<gene>
    <name evidence="12" type="ORF">PVAND_007380</name>
</gene>
<comment type="similarity">
    <text evidence="2 8">Belongs to the organo anion transporter (TC 2.A.60) family.</text>
</comment>
<dbReference type="AlphaFoldDB" id="A0A9J6C6Q1"/>
<comment type="subcellular location">
    <subcellularLocation>
        <location evidence="1 8">Cell membrane</location>
        <topology evidence="1 8">Multi-pass membrane protein</topology>
    </subcellularLocation>
</comment>
<dbReference type="Pfam" id="PF03137">
    <property type="entry name" value="OATP"/>
    <property type="match status" value="1"/>
</dbReference>
<feature type="transmembrane region" description="Helical" evidence="8">
    <location>
        <begin position="616"/>
        <end position="641"/>
    </location>
</feature>
<keyword evidence="7" id="KW-1015">Disulfide bond</keyword>
<feature type="transmembrane region" description="Helical" evidence="8">
    <location>
        <begin position="278"/>
        <end position="304"/>
    </location>
</feature>
<dbReference type="InterPro" id="IPR036259">
    <property type="entry name" value="MFS_trans_sf"/>
</dbReference>
<dbReference type="PROSITE" id="PS50850">
    <property type="entry name" value="MFS"/>
    <property type="match status" value="1"/>
</dbReference>
<feature type="transmembrane region" description="Helical" evidence="8">
    <location>
        <begin position="324"/>
        <end position="349"/>
    </location>
</feature>
<sequence>MMESINKNTEIVGVSDALKSLATKKLSPSPVNSLTNPPPLTKQNNVEEDHTITDNKITINPSSTTIDAVQCITNGDNAKIVNDDAENPAQSCGWYKFRPKFLQRFMSPKWTLCFLCLAGATQGMVINGFLNVIISTIERRFGLQSRQTGVIAAGYDIASFFCLIPVSYYGGRAGASKLKWVGYGICIMGLGFFVFSLPHFLVGPYRAEIPNNNVCGSGGNETTFECSENSKSEIEDLSWNVWFFFIAQLLHGLGASPLYTLGVTYIDENVSRKMSSVYLAIFYTMAIVGPALGYVVGGQLLLLYTDFITIDPLTLGMTTESKVWVGAWWLGFLIFSFVCILIAIPLLAFPKSLPGSEKLEKISEVHNGDNQKTQAFTKLHEIPKALMTLTKNPTFLFLNLAGANEGLIISGFAVFLPKQIENQYSVTAVSAALLMGLISVPAGGGGTFIGGYLVKKLKLSCSGTIKLCMIASMFAALFTICFFLSCPNLSFAGITSSYQLTAYAESKAITSDGKFERYTLPGSAHNLESQCNKQCGCSKTNYEPICGADGLLYFSPCFAGCQEEKSLDGSKVYQNCNCIINNLVLNHNLTTKQNHENSIFRSYDAVNKMCDSKCGYLSIFVTLCFFVMFFTFLATMPALSATLRCVDDKIRSFALGIQWIVVRVFGTIPAPIIFGRLIDESCILWEQDNCNSNGSGSCLLYDNKNMAKYMLLLALTGKVCSVLFFFFSWFYYIPPKVSDVQNGNEMTNGEKYVQKEIEKY</sequence>
<evidence type="ECO:0000313" key="12">
    <source>
        <dbReference type="EMBL" id="KAG5677639.1"/>
    </source>
</evidence>
<evidence type="ECO:0000256" key="8">
    <source>
        <dbReference type="RuleBase" id="RU362056"/>
    </source>
</evidence>
<dbReference type="SUPFAM" id="SSF103473">
    <property type="entry name" value="MFS general substrate transporter"/>
    <property type="match status" value="1"/>
</dbReference>
<evidence type="ECO:0000259" key="10">
    <source>
        <dbReference type="PROSITE" id="PS50850"/>
    </source>
</evidence>
<dbReference type="Proteomes" id="UP001107558">
    <property type="component" value="Chromosome 2"/>
</dbReference>
<dbReference type="InterPro" id="IPR020846">
    <property type="entry name" value="MFS_dom"/>
</dbReference>
<dbReference type="GO" id="GO:0006811">
    <property type="term" value="P:monoatomic ion transport"/>
    <property type="evidence" value="ECO:0007669"/>
    <property type="project" value="UniProtKB-KW"/>
</dbReference>
<evidence type="ECO:0000256" key="3">
    <source>
        <dbReference type="ARBA" id="ARBA00022475"/>
    </source>
</evidence>
<dbReference type="InterPro" id="IPR004156">
    <property type="entry name" value="OATP"/>
</dbReference>